<evidence type="ECO:0000313" key="2">
    <source>
        <dbReference type="EMBL" id="ACU17503.1"/>
    </source>
</evidence>
<dbReference type="PANTHER" id="PTHR31642:SF175">
    <property type="entry name" value="SPERMIDINE HYDROXYCINNAMOYL TRANSFERASE"/>
    <property type="match status" value="1"/>
</dbReference>
<dbReference type="Pfam" id="PF02458">
    <property type="entry name" value="Transferase"/>
    <property type="match status" value="1"/>
</dbReference>
<accession>C6T6R1</accession>
<sequence>MTPKCYEGDIISKPLGYAAQKIREAVNAVTGEYVKSQLSVGLGQEQVDHIRAFFMGQGHGTKPAYARDHNILLTSWMNMPVYEADFGWGKPMQFTLAHVFQQVDRVGIFPSPGGDGVVVYLNFETAQLQLLKKLFYADMYVSSL</sequence>
<dbReference type="PANTHER" id="PTHR31642">
    <property type="entry name" value="TRICHOTHECENE 3-O-ACETYLTRANSFERASE"/>
    <property type="match status" value="1"/>
</dbReference>
<protein>
    <submittedName>
        <fullName evidence="2">Uncharacterized protein</fullName>
    </submittedName>
</protein>
<organism evidence="2">
    <name type="scientific">Glycine max</name>
    <name type="common">Soybean</name>
    <name type="synonym">Glycine hispida</name>
    <dbReference type="NCBI Taxonomy" id="3847"/>
    <lineage>
        <taxon>Eukaryota</taxon>
        <taxon>Viridiplantae</taxon>
        <taxon>Streptophyta</taxon>
        <taxon>Embryophyta</taxon>
        <taxon>Tracheophyta</taxon>
        <taxon>Spermatophyta</taxon>
        <taxon>Magnoliopsida</taxon>
        <taxon>eudicotyledons</taxon>
        <taxon>Gunneridae</taxon>
        <taxon>Pentapetalae</taxon>
        <taxon>rosids</taxon>
        <taxon>fabids</taxon>
        <taxon>Fabales</taxon>
        <taxon>Fabaceae</taxon>
        <taxon>Papilionoideae</taxon>
        <taxon>50 kb inversion clade</taxon>
        <taxon>NPAAA clade</taxon>
        <taxon>indigoferoid/millettioid clade</taxon>
        <taxon>Phaseoleae</taxon>
        <taxon>Glycine</taxon>
        <taxon>Glycine subgen. Soja</taxon>
    </lineage>
</organism>
<evidence type="ECO:0000256" key="1">
    <source>
        <dbReference type="ARBA" id="ARBA00009861"/>
    </source>
</evidence>
<dbReference type="InterPro" id="IPR023213">
    <property type="entry name" value="CAT-like_dom_sf"/>
</dbReference>
<dbReference type="InterPro" id="IPR050317">
    <property type="entry name" value="Plant_Fungal_Acyltransferase"/>
</dbReference>
<dbReference type="AlphaFoldDB" id="C6T6R1"/>
<reference evidence="2" key="1">
    <citation type="submission" date="2009-08" db="EMBL/GenBank/DDBJ databases">
        <authorList>
            <person name="Cheung F."/>
            <person name="Xiao Y."/>
            <person name="Chan A."/>
            <person name="Moskal W."/>
            <person name="Town C.D."/>
        </authorList>
    </citation>
    <scope>NUCLEOTIDE SEQUENCE</scope>
</reference>
<dbReference type="ExpressionAtlas" id="C6T6R1">
    <property type="expression patterns" value="baseline and differential"/>
</dbReference>
<proteinExistence type="evidence at transcript level"/>
<name>C6T6R1_SOYBN</name>
<dbReference type="Gene3D" id="3.30.559.10">
    <property type="entry name" value="Chloramphenicol acetyltransferase-like domain"/>
    <property type="match status" value="1"/>
</dbReference>
<dbReference type="EMBL" id="BT093128">
    <property type="protein sequence ID" value="ACU17503.1"/>
    <property type="molecule type" value="mRNA"/>
</dbReference>
<comment type="similarity">
    <text evidence="1">Belongs to the plant acyltransferase family.</text>
</comment>